<keyword evidence="3" id="KW-1185">Reference proteome</keyword>
<dbReference type="InterPro" id="IPR024311">
    <property type="entry name" value="Lipocalin-like"/>
</dbReference>
<dbReference type="PROSITE" id="PS51257">
    <property type="entry name" value="PROKAR_LIPOPROTEIN"/>
    <property type="match status" value="1"/>
</dbReference>
<name>A0A6L9LG40_9BACT</name>
<dbReference type="EMBL" id="JAAFZH010000013">
    <property type="protein sequence ID" value="NDU97843.1"/>
    <property type="molecule type" value="Genomic_DNA"/>
</dbReference>
<accession>A0A6L9LG40</accession>
<reference evidence="2 3" key="1">
    <citation type="submission" date="2020-02" db="EMBL/GenBank/DDBJ databases">
        <title>Draft genome sequence of two Spirosoma agri KCTC 52727 and Spirosoma terrae KCTC 52035.</title>
        <authorList>
            <person name="Rojas J."/>
            <person name="Ambika Manirajan B."/>
            <person name="Suarez C."/>
            <person name="Ratering S."/>
            <person name="Schnell S."/>
        </authorList>
    </citation>
    <scope>NUCLEOTIDE SEQUENCE [LARGE SCALE GENOMIC DNA]</scope>
    <source>
        <strain evidence="2 3">KCTC 52035</strain>
    </source>
</reference>
<organism evidence="2 3">
    <name type="scientific">Spirosoma terrae</name>
    <dbReference type="NCBI Taxonomy" id="1968276"/>
    <lineage>
        <taxon>Bacteria</taxon>
        <taxon>Pseudomonadati</taxon>
        <taxon>Bacteroidota</taxon>
        <taxon>Cytophagia</taxon>
        <taxon>Cytophagales</taxon>
        <taxon>Cytophagaceae</taxon>
        <taxon>Spirosoma</taxon>
    </lineage>
</organism>
<dbReference type="Proteomes" id="UP000474175">
    <property type="component" value="Unassembled WGS sequence"/>
</dbReference>
<evidence type="ECO:0000313" key="3">
    <source>
        <dbReference type="Proteomes" id="UP000474175"/>
    </source>
</evidence>
<evidence type="ECO:0000259" key="1">
    <source>
        <dbReference type="Pfam" id="PF13648"/>
    </source>
</evidence>
<dbReference type="RefSeq" id="WP_163953701.1">
    <property type="nucleotide sequence ID" value="NZ_JAAFZH010000013.1"/>
</dbReference>
<gene>
    <name evidence="2" type="ORF">GK108_23360</name>
</gene>
<evidence type="ECO:0000313" key="2">
    <source>
        <dbReference type="EMBL" id="NDU97843.1"/>
    </source>
</evidence>
<dbReference type="AlphaFoldDB" id="A0A6L9LG40"/>
<comment type="caution">
    <text evidence="2">The sequence shown here is derived from an EMBL/GenBank/DDBJ whole genome shotgun (WGS) entry which is preliminary data.</text>
</comment>
<sequence length="176" mass="18931">MKRSYFSRSLAWVFIAVMPFWFGSCSKKDDAVAPSTSAIEGNWRISGYKVDPAIDFLGNGQKSNDLLAALKSLPGGLGNDAVECLTTTVVTFNSNGKITGKAGNKCDTSDDMNPIEENSSWRLDGNKLTITSGSDVTTYDVVVSGNTLKLSAKETDDLDGDGKDETYTMTLEMTKA</sequence>
<protein>
    <submittedName>
        <fullName evidence="2">Lipocalin family protein</fullName>
    </submittedName>
</protein>
<dbReference type="Pfam" id="PF13648">
    <property type="entry name" value="Lipocalin_4"/>
    <property type="match status" value="1"/>
</dbReference>
<feature type="domain" description="Lipocalin-like" evidence="1">
    <location>
        <begin position="39"/>
        <end position="150"/>
    </location>
</feature>
<proteinExistence type="predicted"/>